<reference evidence="1" key="1">
    <citation type="submission" date="2023-07" db="EMBL/GenBank/DDBJ databases">
        <title>Genome content predicts the carbon catabolic preferences of heterotrophic bacteria.</title>
        <authorList>
            <person name="Gralka M."/>
        </authorList>
    </citation>
    <scope>NUCLEOTIDE SEQUENCE</scope>
    <source>
        <strain evidence="1">6E03</strain>
    </source>
</reference>
<organism evidence="1 2">
    <name type="scientific">Vibrio splendidus</name>
    <dbReference type="NCBI Taxonomy" id="29497"/>
    <lineage>
        <taxon>Bacteria</taxon>
        <taxon>Pseudomonadati</taxon>
        <taxon>Pseudomonadota</taxon>
        <taxon>Gammaproteobacteria</taxon>
        <taxon>Vibrionales</taxon>
        <taxon>Vibrionaceae</taxon>
        <taxon>Vibrio</taxon>
    </lineage>
</organism>
<evidence type="ECO:0000313" key="2">
    <source>
        <dbReference type="Proteomes" id="UP001177883"/>
    </source>
</evidence>
<accession>A0ABD5A6J1</accession>
<dbReference type="EMBL" id="JAUYVK010000004">
    <property type="protein sequence ID" value="MDP2488756.1"/>
    <property type="molecule type" value="Genomic_DNA"/>
</dbReference>
<dbReference type="RefSeq" id="WP_102491654.1">
    <property type="nucleotide sequence ID" value="NZ_JAUYVK010000004.1"/>
</dbReference>
<proteinExistence type="predicted"/>
<evidence type="ECO:0000313" key="1">
    <source>
        <dbReference type="EMBL" id="MDP2488756.1"/>
    </source>
</evidence>
<name>A0ABD5A6J1_VIBSP</name>
<sequence>MSMTEVEKALGEYAKGYNSLWSIVNKQDSEFPSGSISPGSIAEYFAKKYLETKFPDCKVEYGKANERSWDIRVSSNNIDIRYQVKSNSLFNKSRTLSKLVKGFDQLIVISLDCDFFPYQAYLFETVDHLFTNSNYPVLTVPNPDNDKQTGSKAFKQAINIHEEFFGNLSEKL</sequence>
<protein>
    <recommendedName>
        <fullName evidence="3">Restriction endonuclease</fullName>
    </recommendedName>
</protein>
<comment type="caution">
    <text evidence="1">The sequence shown here is derived from an EMBL/GenBank/DDBJ whole genome shotgun (WGS) entry which is preliminary data.</text>
</comment>
<gene>
    <name evidence="1" type="ORF">Q8W38_05400</name>
</gene>
<dbReference type="AlphaFoldDB" id="A0ABD5A6J1"/>
<dbReference type="Proteomes" id="UP001177883">
    <property type="component" value="Unassembled WGS sequence"/>
</dbReference>
<evidence type="ECO:0008006" key="3">
    <source>
        <dbReference type="Google" id="ProtNLM"/>
    </source>
</evidence>